<reference evidence="1" key="2">
    <citation type="journal article" date="2015" name="Data Brief">
        <title>Shoot transcriptome of the giant reed, Arundo donax.</title>
        <authorList>
            <person name="Barrero R.A."/>
            <person name="Guerrero F.D."/>
            <person name="Moolhuijzen P."/>
            <person name="Goolsby J.A."/>
            <person name="Tidwell J."/>
            <person name="Bellgard S.E."/>
            <person name="Bellgard M.I."/>
        </authorList>
    </citation>
    <scope>NUCLEOTIDE SEQUENCE</scope>
    <source>
        <tissue evidence="1">Shoot tissue taken approximately 20 cm above the soil surface</tissue>
    </source>
</reference>
<organism evidence="1">
    <name type="scientific">Arundo donax</name>
    <name type="common">Giant reed</name>
    <name type="synonym">Donax arundinaceus</name>
    <dbReference type="NCBI Taxonomy" id="35708"/>
    <lineage>
        <taxon>Eukaryota</taxon>
        <taxon>Viridiplantae</taxon>
        <taxon>Streptophyta</taxon>
        <taxon>Embryophyta</taxon>
        <taxon>Tracheophyta</taxon>
        <taxon>Spermatophyta</taxon>
        <taxon>Magnoliopsida</taxon>
        <taxon>Liliopsida</taxon>
        <taxon>Poales</taxon>
        <taxon>Poaceae</taxon>
        <taxon>PACMAD clade</taxon>
        <taxon>Arundinoideae</taxon>
        <taxon>Arundineae</taxon>
        <taxon>Arundo</taxon>
    </lineage>
</organism>
<reference evidence="1" key="1">
    <citation type="submission" date="2014-09" db="EMBL/GenBank/DDBJ databases">
        <authorList>
            <person name="Magalhaes I.L.F."/>
            <person name="Oliveira U."/>
            <person name="Santos F.R."/>
            <person name="Vidigal T.H.D.A."/>
            <person name="Brescovit A.D."/>
            <person name="Santos A.J."/>
        </authorList>
    </citation>
    <scope>NUCLEOTIDE SEQUENCE</scope>
    <source>
        <tissue evidence="1">Shoot tissue taken approximately 20 cm above the soil surface</tissue>
    </source>
</reference>
<accession>A0A0A9GEF9</accession>
<sequence>MINASHSINYQVSRQGIKCQILDFLTSNFPLAGLKIRKCKKRKRLLVCKCCRTGRILNNALEKIHRKL</sequence>
<proteinExistence type="predicted"/>
<protein>
    <submittedName>
        <fullName evidence="1">Uncharacterized protein</fullName>
    </submittedName>
</protein>
<name>A0A0A9GEF9_ARUDO</name>
<dbReference type="AlphaFoldDB" id="A0A0A9GEF9"/>
<dbReference type="EMBL" id="GBRH01176067">
    <property type="protein sequence ID" value="JAE21829.1"/>
    <property type="molecule type" value="Transcribed_RNA"/>
</dbReference>
<evidence type="ECO:0000313" key="1">
    <source>
        <dbReference type="EMBL" id="JAE21829.1"/>
    </source>
</evidence>